<feature type="binding site" evidence="1">
    <location>
        <position position="143"/>
    </location>
    <ligand>
        <name>Mn(2+)</name>
        <dbReference type="ChEBI" id="CHEBI:29035"/>
        <label>2</label>
    </ligand>
</feature>
<name>A0A940PSW2_9MICO</name>
<dbReference type="PANTHER" id="PTHR11014">
    <property type="entry name" value="PEPTIDASE M20 FAMILY MEMBER"/>
    <property type="match status" value="1"/>
</dbReference>
<proteinExistence type="predicted"/>
<comment type="caution">
    <text evidence="3">The sequence shown here is derived from an EMBL/GenBank/DDBJ whole genome shotgun (WGS) entry which is preliminary data.</text>
</comment>
<dbReference type="NCBIfam" id="TIGR01891">
    <property type="entry name" value="amidohydrolases"/>
    <property type="match status" value="1"/>
</dbReference>
<keyword evidence="1" id="KW-0464">Manganese</keyword>
<dbReference type="InterPro" id="IPR017439">
    <property type="entry name" value="Amidohydrolase"/>
</dbReference>
<keyword evidence="4" id="KW-1185">Reference proteome</keyword>
<dbReference type="Pfam" id="PF07687">
    <property type="entry name" value="M20_dimer"/>
    <property type="match status" value="1"/>
</dbReference>
<evidence type="ECO:0000313" key="3">
    <source>
        <dbReference type="EMBL" id="MBP1325625.1"/>
    </source>
</evidence>
<feature type="domain" description="Peptidase M20 dimerisation" evidence="2">
    <location>
        <begin position="195"/>
        <end position="289"/>
    </location>
</feature>
<dbReference type="SUPFAM" id="SSF55031">
    <property type="entry name" value="Bacterial exopeptidase dimerisation domain"/>
    <property type="match status" value="1"/>
</dbReference>
<keyword evidence="3" id="KW-0378">Hydrolase</keyword>
<evidence type="ECO:0000259" key="2">
    <source>
        <dbReference type="Pfam" id="PF07687"/>
    </source>
</evidence>
<feature type="binding site" evidence="1">
    <location>
        <position position="376"/>
    </location>
    <ligand>
        <name>Mn(2+)</name>
        <dbReference type="ChEBI" id="CHEBI:29035"/>
        <label>2</label>
    </ligand>
</feature>
<protein>
    <submittedName>
        <fullName evidence="3">Hippurate hydrolase</fullName>
        <ecNumber evidence="3">3.5.1.32</ecNumber>
    </submittedName>
</protein>
<evidence type="ECO:0000256" key="1">
    <source>
        <dbReference type="PIRSR" id="PIRSR005962-1"/>
    </source>
</evidence>
<dbReference type="Proteomes" id="UP000675163">
    <property type="component" value="Unassembled WGS sequence"/>
</dbReference>
<comment type="cofactor">
    <cofactor evidence="1">
        <name>Mn(2+)</name>
        <dbReference type="ChEBI" id="CHEBI:29035"/>
    </cofactor>
    <text evidence="1">The Mn(2+) ion enhances activity.</text>
</comment>
<dbReference type="Gene3D" id="3.30.70.360">
    <property type="match status" value="1"/>
</dbReference>
<evidence type="ECO:0000313" key="4">
    <source>
        <dbReference type="Proteomes" id="UP000675163"/>
    </source>
</evidence>
<dbReference type="PANTHER" id="PTHR11014:SF63">
    <property type="entry name" value="METALLOPEPTIDASE, PUTATIVE (AFU_ORTHOLOGUE AFUA_6G09600)-RELATED"/>
    <property type="match status" value="1"/>
</dbReference>
<dbReference type="RefSeq" id="WP_209704639.1">
    <property type="nucleotide sequence ID" value="NZ_JAFIDA010000001.1"/>
</dbReference>
<feature type="binding site" evidence="1">
    <location>
        <position position="171"/>
    </location>
    <ligand>
        <name>Mn(2+)</name>
        <dbReference type="ChEBI" id="CHEBI:29035"/>
        <label>2</label>
    </ligand>
</feature>
<dbReference type="SUPFAM" id="SSF53187">
    <property type="entry name" value="Zn-dependent exopeptidases"/>
    <property type="match status" value="1"/>
</dbReference>
<dbReference type="GO" id="GO:0047980">
    <property type="term" value="F:hippurate hydrolase activity"/>
    <property type="evidence" value="ECO:0007669"/>
    <property type="project" value="UniProtKB-EC"/>
</dbReference>
<dbReference type="InterPro" id="IPR002933">
    <property type="entry name" value="Peptidase_M20"/>
</dbReference>
<feature type="binding site" evidence="1">
    <location>
        <position position="109"/>
    </location>
    <ligand>
        <name>Mn(2+)</name>
        <dbReference type="ChEBI" id="CHEBI:29035"/>
        <label>2</label>
    </ligand>
</feature>
<sequence length="410" mass="43571">MDAHTITLGLAPELIALRRELHQHPEVGLHLPQTQARVLQELADLGLEITTGTALSSVTAVLRGTSPLRPATDAPAVLLRADMDGLSVHEDNDLSYRSKFDGKMHACGHDLHTTMLIGAAKVLAAHRDELAGDVVLMFQPGEELHDGAAVMVKEGVLEAAGRRVDAAFAMHVFSDRRELGTFSSRPGTIMSAADTLNVRVVGRGGHSSAPYRAVDPVTIAAEMIVALQNFVTRRFDVFDPVIIGVGAIAGGDMAAPNAIPESVRFSASVRSWSAESQEKWQAGVRTLLAGIAAGHQASVEVDVVEGYPATITDHNETAFVAQTAAKLFGASRYVNMANPLSCSEDFSRVLAEVPGSFVVLSAGDIADGDETPPDNHSPRVLFDDSVLPDGAALYAQLAFDRLAQLAEHRP</sequence>
<dbReference type="PIRSF" id="PIRSF005962">
    <property type="entry name" value="Pept_M20D_amidohydro"/>
    <property type="match status" value="1"/>
</dbReference>
<dbReference type="InterPro" id="IPR036264">
    <property type="entry name" value="Bact_exopeptidase_dim_dom"/>
</dbReference>
<dbReference type="Pfam" id="PF01546">
    <property type="entry name" value="Peptidase_M20"/>
    <property type="match status" value="1"/>
</dbReference>
<gene>
    <name evidence="3" type="ORF">JOF28_000857</name>
</gene>
<accession>A0A940PSW2</accession>
<reference evidence="3" key="1">
    <citation type="submission" date="2021-02" db="EMBL/GenBank/DDBJ databases">
        <title>Sequencing the genomes of 1000 actinobacteria strains.</title>
        <authorList>
            <person name="Klenk H.-P."/>
        </authorList>
    </citation>
    <scope>NUCLEOTIDE SEQUENCE</scope>
    <source>
        <strain evidence="3">DSM 22850</strain>
    </source>
</reference>
<feature type="binding site" evidence="1">
    <location>
        <position position="107"/>
    </location>
    <ligand>
        <name>Mn(2+)</name>
        <dbReference type="ChEBI" id="CHEBI:29035"/>
        <label>2</label>
    </ligand>
</feature>
<dbReference type="EC" id="3.5.1.32" evidence="3"/>
<dbReference type="CDD" id="cd03886">
    <property type="entry name" value="M20_Acy1"/>
    <property type="match status" value="1"/>
</dbReference>
<organism evidence="3 4">
    <name type="scientific">Leucobacter exalbidus</name>
    <dbReference type="NCBI Taxonomy" id="662960"/>
    <lineage>
        <taxon>Bacteria</taxon>
        <taxon>Bacillati</taxon>
        <taxon>Actinomycetota</taxon>
        <taxon>Actinomycetes</taxon>
        <taxon>Micrococcales</taxon>
        <taxon>Microbacteriaceae</taxon>
        <taxon>Leucobacter</taxon>
    </lineage>
</organism>
<dbReference type="Gene3D" id="3.40.630.10">
    <property type="entry name" value="Zn peptidases"/>
    <property type="match status" value="1"/>
</dbReference>
<dbReference type="AlphaFoldDB" id="A0A940PSW2"/>
<dbReference type="InterPro" id="IPR011650">
    <property type="entry name" value="Peptidase_M20_dimer"/>
</dbReference>
<dbReference type="EMBL" id="JAFIDA010000001">
    <property type="protein sequence ID" value="MBP1325625.1"/>
    <property type="molecule type" value="Genomic_DNA"/>
</dbReference>
<dbReference type="GO" id="GO:0046872">
    <property type="term" value="F:metal ion binding"/>
    <property type="evidence" value="ECO:0007669"/>
    <property type="project" value="UniProtKB-KW"/>
</dbReference>
<keyword evidence="1" id="KW-0479">Metal-binding</keyword>